<name>A0A7S1WEV5_ALECA</name>
<keyword evidence="1" id="KW-0732">Signal</keyword>
<gene>
    <name evidence="2" type="ORF">ACAT0790_LOCUS41354</name>
</gene>
<organism evidence="2">
    <name type="scientific">Alexandrium catenella</name>
    <name type="common">Red tide dinoflagellate</name>
    <name type="synonym">Gonyaulax catenella</name>
    <dbReference type="NCBI Taxonomy" id="2925"/>
    <lineage>
        <taxon>Eukaryota</taxon>
        <taxon>Sar</taxon>
        <taxon>Alveolata</taxon>
        <taxon>Dinophyceae</taxon>
        <taxon>Gonyaulacales</taxon>
        <taxon>Pyrocystaceae</taxon>
        <taxon>Alexandrium</taxon>
    </lineage>
</organism>
<dbReference type="AlphaFoldDB" id="A0A7S1WEV5"/>
<protein>
    <recommendedName>
        <fullName evidence="3">Methyltransferase FkbM domain-containing protein</fullName>
    </recommendedName>
</protein>
<sequence>MLCWCGLLAAALALPALPWRWLSSVGSSGRICEAGGACSWQRIDIYARPVSPEDRQLRESCALKATSARIEELKAAGRRPVGLYIGTNDLTDGDIQALTTLPFAALRTILVEPQAAVLPKLRERAAAAGLGDAEVINAAVCPNSTGDFVMYGFSQRLIDDFPGAATANLSHLTSLKSTWAAKQARRARRLKDYGMGDLTVKQLLSYVEEMRVRCVTPYDLLRELGAQAQDVAILIVDAEGYDPVLIRLFLELEGFRPSYLQFEGGLFPTLRLMQALANSGYDIHQHRHDFVALPSVA</sequence>
<evidence type="ECO:0000313" key="2">
    <source>
        <dbReference type="EMBL" id="CAD9164588.1"/>
    </source>
</evidence>
<proteinExistence type="predicted"/>
<accession>A0A7S1WEV5</accession>
<evidence type="ECO:0008006" key="3">
    <source>
        <dbReference type="Google" id="ProtNLM"/>
    </source>
</evidence>
<feature type="chain" id="PRO_5031371484" description="Methyltransferase FkbM domain-containing protein" evidence="1">
    <location>
        <begin position="19"/>
        <end position="297"/>
    </location>
</feature>
<reference evidence="2" key="1">
    <citation type="submission" date="2021-01" db="EMBL/GenBank/DDBJ databases">
        <authorList>
            <person name="Corre E."/>
            <person name="Pelletier E."/>
            <person name="Niang G."/>
            <person name="Scheremetjew M."/>
            <person name="Finn R."/>
            <person name="Kale V."/>
            <person name="Holt S."/>
            <person name="Cochrane G."/>
            <person name="Meng A."/>
            <person name="Brown T."/>
            <person name="Cohen L."/>
        </authorList>
    </citation>
    <scope>NUCLEOTIDE SEQUENCE</scope>
    <source>
        <strain evidence="2">OF101</strain>
    </source>
</reference>
<evidence type="ECO:0000256" key="1">
    <source>
        <dbReference type="SAM" id="SignalP"/>
    </source>
</evidence>
<feature type="signal peptide" evidence="1">
    <location>
        <begin position="1"/>
        <end position="18"/>
    </location>
</feature>
<dbReference type="EMBL" id="HBGE01068943">
    <property type="protein sequence ID" value="CAD9164588.1"/>
    <property type="molecule type" value="Transcribed_RNA"/>
</dbReference>